<protein>
    <recommendedName>
        <fullName evidence="5">DNA damage-binding protein 1</fullName>
    </recommendedName>
</protein>
<dbReference type="Pfam" id="PF10433">
    <property type="entry name" value="Beta-prop_RSE1_1st"/>
    <property type="match status" value="1"/>
</dbReference>
<feature type="domain" description="RSE1/DDB1/CPSF1 first beta-propeller" evidence="12">
    <location>
        <begin position="14"/>
        <end position="344"/>
    </location>
</feature>
<dbReference type="Gene3D" id="2.130.10.10">
    <property type="entry name" value="YVTN repeat-like/Quinoprotein amine dehydrogenase"/>
    <property type="match status" value="3"/>
</dbReference>
<gene>
    <name evidence="14" type="ORF">P3T76_006835</name>
</gene>
<dbReference type="Proteomes" id="UP001259832">
    <property type="component" value="Unassembled WGS sequence"/>
</dbReference>
<dbReference type="InterPro" id="IPR018846">
    <property type="entry name" value="Beta-prop_RSE1/DDB1/CPSF1_1st"/>
</dbReference>
<evidence type="ECO:0000259" key="11">
    <source>
        <dbReference type="Pfam" id="PF03178"/>
    </source>
</evidence>
<evidence type="ECO:0000256" key="4">
    <source>
        <dbReference type="ARBA" id="ARBA00007453"/>
    </source>
</evidence>
<dbReference type="EMBL" id="JASMQC010000011">
    <property type="protein sequence ID" value="KAK1941771.1"/>
    <property type="molecule type" value="Genomic_DNA"/>
</dbReference>
<comment type="similarity">
    <text evidence="4">Belongs to the DDB1 family.</text>
</comment>
<reference evidence="14" key="1">
    <citation type="submission" date="2023-08" db="EMBL/GenBank/DDBJ databases">
        <title>Reference Genome Resource for the Citrus Pathogen Phytophthora citrophthora.</title>
        <authorList>
            <person name="Moller H."/>
            <person name="Coetzee B."/>
            <person name="Rose L.J."/>
            <person name="Van Niekerk J.M."/>
        </authorList>
    </citation>
    <scope>NUCLEOTIDE SEQUENCE</scope>
    <source>
        <strain evidence="14">STE-U-9442</strain>
    </source>
</reference>
<evidence type="ECO:0000259" key="13">
    <source>
        <dbReference type="Pfam" id="PF23726"/>
    </source>
</evidence>
<dbReference type="PANTHER" id="PTHR10644">
    <property type="entry name" value="DNA REPAIR/RNA PROCESSING CPSF FAMILY"/>
    <property type="match status" value="1"/>
</dbReference>
<evidence type="ECO:0000256" key="3">
    <source>
        <dbReference type="ARBA" id="ARBA00004906"/>
    </source>
</evidence>
<accession>A0AAD9GNM4</accession>
<evidence type="ECO:0000256" key="1">
    <source>
        <dbReference type="ARBA" id="ARBA00004123"/>
    </source>
</evidence>
<comment type="pathway">
    <text evidence="3">Protein modification; protein ubiquitination.</text>
</comment>
<dbReference type="FunFam" id="2.130.10.10:FF:000073">
    <property type="entry name" value="DNA damage-binding protein 1"/>
    <property type="match status" value="1"/>
</dbReference>
<evidence type="ECO:0000256" key="6">
    <source>
        <dbReference type="ARBA" id="ARBA00022490"/>
    </source>
</evidence>
<evidence type="ECO:0000256" key="9">
    <source>
        <dbReference type="ARBA" id="ARBA00023204"/>
    </source>
</evidence>
<keyword evidence="7" id="KW-0227">DNA damage</keyword>
<evidence type="ECO:0000256" key="5">
    <source>
        <dbReference type="ARBA" id="ARBA00014577"/>
    </source>
</evidence>
<sequence length="1144" mass="126006">MAYNYVATAQKPTSVTHSLTAAFTGPNDTNLLLAKSTRFEVHLLTPEGLQPQHDISLYGRIAIFEVFRAANEPQDWLFIVTQRFQFCVLAYDAATQQVVTKAHGSIRDSIGRSSEIVTSGNIDPEGRLIGMNLYEGYFKVIPIDSGKGILKDTFNIRLDELRVIDIKFLHGYSKPTICVLYEDYKAARHLKTYHILLKEKDFAEGPWSQSNVESGASLLIPVPAPTGGVLIVSNQTIVYHNGSTFHAIPMQSTVIQVYGAVDKDGSRFLLADQYGTLSVVALQHTGKEVSGVHLEVLGETNIASCLSYLDNGVVFIGSTFGDSQLIKLNADRDENGSYLEVLDTYVNVGPIIDFCVMDLDRQGQGQIVTCSGADKDGTLRVIRNGIGINEQASAELPGIKGMWSLRETFAAEHDKYLVQSYVSEIRILAIGDDDEMEEKDIPAFTNVKTLLCRSMFGDVWLQVTEAEVRLISCTSFALTSTWSPPLGSRITVAAANPTQVAVATSGGVLVYLEVENGQVTEKTTAKMEHEIACVDITPLASSSAEDEDMSMTGTAVPWDMAALRTSLCVVGLWTNFSVSVLKLPTLEKVTTESLGTDLLPRSVLCNTFEGKDYLLVGLGDGSLMNYELNVEQGTLGTRKRVSLGSQPLSLSTFRSKNMTHVFAACDRPTVIYSSNNKLLYSNINSKEVNVMCSFDSESFPECLALSSEEELMIGTVDDIQKLHIQTFHLNEWARRIAHDPESHTLGVLTVSFTVDDTGEEVDQGFVRLFDDQTFEVLHSFRLDPFETPCSVVVCPFAGDSVSSSYFVVGTAYIHEEEAEPHQGRILVFAVTGIHGERKLQLVTEKEVKGAVYCLNSFNGKVLAGVNSKAQLYKWSENTDNEKELVSECGHYGHTLVLYMESRGDFIVVGDLMKSVSLLSYKQLDGTIEEIAKDLNSNWMSAVGIIDDDTYIGSETDFNLFTVQRNSGAASDEERGRLDTVGEFHLGEFVNRFRYGSLVMQNNSSAQAPTGPTAMVDVGERAPVVPTVQNQSMLFGTVSGMIGVILPISKTQHSFLLRVQEALTHIVKGVGGFSHKDWRMFENRRSVSEARNFIDGDLVESFLDLTKPQMMKVVEKLNNDGMLDGTDQISVEDLTLRIEEFAQLH</sequence>
<proteinExistence type="inferred from homology"/>
<keyword evidence="6" id="KW-0963">Cytoplasm</keyword>
<dbReference type="GO" id="GO:0005634">
    <property type="term" value="C:nucleus"/>
    <property type="evidence" value="ECO:0007669"/>
    <property type="project" value="UniProtKB-SubCell"/>
</dbReference>
<evidence type="ECO:0000256" key="10">
    <source>
        <dbReference type="ARBA" id="ARBA00023242"/>
    </source>
</evidence>
<dbReference type="InterPro" id="IPR058543">
    <property type="entry name" value="Beta-prop_RSE1/DDB1/CPSF1_2nd"/>
</dbReference>
<evidence type="ECO:0000256" key="7">
    <source>
        <dbReference type="ARBA" id="ARBA00022763"/>
    </source>
</evidence>
<dbReference type="GO" id="GO:0006281">
    <property type="term" value="P:DNA repair"/>
    <property type="evidence" value="ECO:0007669"/>
    <property type="project" value="UniProtKB-KW"/>
</dbReference>
<dbReference type="FunFam" id="2.130.10.10:FF:000182">
    <property type="entry name" value="DNA damage-binding protein 1a"/>
    <property type="match status" value="1"/>
</dbReference>
<comment type="subcellular location">
    <subcellularLocation>
        <location evidence="2">Cytoplasm</location>
    </subcellularLocation>
    <subcellularLocation>
        <location evidence="1">Nucleus</location>
    </subcellularLocation>
</comment>
<evidence type="ECO:0000256" key="8">
    <source>
        <dbReference type="ARBA" id="ARBA00023125"/>
    </source>
</evidence>
<name>A0AAD9GNM4_9STRA</name>
<dbReference type="InterPro" id="IPR004871">
    <property type="entry name" value="RSE1/DDB1/CPSF1_C"/>
</dbReference>
<keyword evidence="10" id="KW-0539">Nucleus</keyword>
<keyword evidence="9" id="KW-0234">DNA repair</keyword>
<dbReference type="Pfam" id="PF03178">
    <property type="entry name" value="CPSF_A"/>
    <property type="match status" value="1"/>
</dbReference>
<dbReference type="AlphaFoldDB" id="A0AAD9GNM4"/>
<evidence type="ECO:0000259" key="12">
    <source>
        <dbReference type="Pfam" id="PF10433"/>
    </source>
</evidence>
<evidence type="ECO:0000313" key="15">
    <source>
        <dbReference type="Proteomes" id="UP001259832"/>
    </source>
</evidence>
<dbReference type="FunFam" id="2.130.10.10:FF:001554">
    <property type="entry name" value="DNA damage-binding protein 1"/>
    <property type="match status" value="1"/>
</dbReference>
<dbReference type="Pfam" id="PF23726">
    <property type="entry name" value="Beta-prop_RSE1_2nd"/>
    <property type="match status" value="1"/>
</dbReference>
<dbReference type="GO" id="GO:0003677">
    <property type="term" value="F:DNA binding"/>
    <property type="evidence" value="ECO:0007669"/>
    <property type="project" value="UniProtKB-KW"/>
</dbReference>
<keyword evidence="15" id="KW-1185">Reference proteome</keyword>
<evidence type="ECO:0000313" key="14">
    <source>
        <dbReference type="EMBL" id="KAK1941771.1"/>
    </source>
</evidence>
<dbReference type="InterPro" id="IPR050358">
    <property type="entry name" value="RSE1/DDB1/CFT1"/>
</dbReference>
<dbReference type="SUPFAM" id="SSF50998">
    <property type="entry name" value="Quinoprotein alcohol dehydrogenase-like"/>
    <property type="match status" value="2"/>
</dbReference>
<dbReference type="GO" id="GO:0005737">
    <property type="term" value="C:cytoplasm"/>
    <property type="evidence" value="ECO:0007669"/>
    <property type="project" value="UniProtKB-SubCell"/>
</dbReference>
<comment type="caution">
    <text evidence="14">The sequence shown here is derived from an EMBL/GenBank/DDBJ whole genome shotgun (WGS) entry which is preliminary data.</text>
</comment>
<dbReference type="InterPro" id="IPR015943">
    <property type="entry name" value="WD40/YVTN_repeat-like_dom_sf"/>
</dbReference>
<dbReference type="InterPro" id="IPR011047">
    <property type="entry name" value="Quinoprotein_ADH-like_sf"/>
</dbReference>
<keyword evidence="8" id="KW-0238">DNA-binding</keyword>
<feature type="domain" description="RSE1/DDB1/CPSF1 second beta-propeller" evidence="13">
    <location>
        <begin position="389"/>
        <end position="716"/>
    </location>
</feature>
<feature type="domain" description="RSE1/DDB1/CPSF1 C-terminal" evidence="11">
    <location>
        <begin position="764"/>
        <end position="1103"/>
    </location>
</feature>
<evidence type="ECO:0000256" key="2">
    <source>
        <dbReference type="ARBA" id="ARBA00004496"/>
    </source>
</evidence>
<organism evidence="14 15">
    <name type="scientific">Phytophthora citrophthora</name>
    <dbReference type="NCBI Taxonomy" id="4793"/>
    <lineage>
        <taxon>Eukaryota</taxon>
        <taxon>Sar</taxon>
        <taxon>Stramenopiles</taxon>
        <taxon>Oomycota</taxon>
        <taxon>Peronosporomycetes</taxon>
        <taxon>Peronosporales</taxon>
        <taxon>Peronosporaceae</taxon>
        <taxon>Phytophthora</taxon>
    </lineage>
</organism>
<dbReference type="Gene3D" id="1.10.150.910">
    <property type="match status" value="1"/>
</dbReference>